<dbReference type="AlphaFoldDB" id="A0A5B7CWX3"/>
<evidence type="ECO:0000313" key="2">
    <source>
        <dbReference type="EMBL" id="MPC13919.1"/>
    </source>
</evidence>
<evidence type="ECO:0000313" key="3">
    <source>
        <dbReference type="Proteomes" id="UP000324222"/>
    </source>
</evidence>
<accession>A0A5B7CWX3</accession>
<organism evidence="2 3">
    <name type="scientific">Portunus trituberculatus</name>
    <name type="common">Swimming crab</name>
    <name type="synonym">Neptunus trituberculatus</name>
    <dbReference type="NCBI Taxonomy" id="210409"/>
    <lineage>
        <taxon>Eukaryota</taxon>
        <taxon>Metazoa</taxon>
        <taxon>Ecdysozoa</taxon>
        <taxon>Arthropoda</taxon>
        <taxon>Crustacea</taxon>
        <taxon>Multicrustacea</taxon>
        <taxon>Malacostraca</taxon>
        <taxon>Eumalacostraca</taxon>
        <taxon>Eucarida</taxon>
        <taxon>Decapoda</taxon>
        <taxon>Pleocyemata</taxon>
        <taxon>Brachyura</taxon>
        <taxon>Eubrachyura</taxon>
        <taxon>Portunoidea</taxon>
        <taxon>Portunidae</taxon>
        <taxon>Portuninae</taxon>
        <taxon>Portunus</taxon>
    </lineage>
</organism>
<feature type="region of interest" description="Disordered" evidence="1">
    <location>
        <begin position="307"/>
        <end position="378"/>
    </location>
</feature>
<evidence type="ECO:0000256" key="1">
    <source>
        <dbReference type="SAM" id="MobiDB-lite"/>
    </source>
</evidence>
<keyword evidence="3" id="KW-1185">Reference proteome</keyword>
<comment type="caution">
    <text evidence="2">The sequence shown here is derived from an EMBL/GenBank/DDBJ whole genome shotgun (WGS) entry which is preliminary data.</text>
</comment>
<dbReference type="EMBL" id="VSRR010000315">
    <property type="protein sequence ID" value="MPC13919.1"/>
    <property type="molecule type" value="Genomic_DNA"/>
</dbReference>
<dbReference type="Proteomes" id="UP000324222">
    <property type="component" value="Unassembled WGS sequence"/>
</dbReference>
<reference evidence="2 3" key="1">
    <citation type="submission" date="2019-05" db="EMBL/GenBank/DDBJ databases">
        <title>Another draft genome of Portunus trituberculatus and its Hox gene families provides insights of decapod evolution.</title>
        <authorList>
            <person name="Jeong J.-H."/>
            <person name="Song I."/>
            <person name="Kim S."/>
            <person name="Choi T."/>
            <person name="Kim D."/>
            <person name="Ryu S."/>
            <person name="Kim W."/>
        </authorList>
    </citation>
    <scope>NUCLEOTIDE SEQUENCE [LARGE SCALE GENOMIC DNA]</scope>
    <source>
        <tissue evidence="2">Muscle</tissue>
    </source>
</reference>
<sequence>MTIKPFITYHPIAPCHHHHYHHYHHYSITSPHHHITAIVTTTISIATPPPSSCCLPACPPRDLNRKRIESPSSGLQSTVTSQSLYLTHSSKCCCVTTTTTTTTTTSSSSSWSLFTLHPSPSASSVLIPRGLNCPMLCSLRIIKGQQGAKTGRRPLFLPPATATFTPPQGVIERPPAHLCLLLVRTHSAGQGSRAPGHRRACSDWARRVTSISGRRPFTALWAFLRQRRAGPPAKHGSPRHQPMHAALSVTLGGQGGDGGQWRCQRDSPALGRSGVCAVSAHVPGKHVLPCTSRESCESEASWGRIGSAGPPICGGGEEEQRGSLATAPAAAPQSMTLKHPPASCAQHPRGAVLTLTPHPYIHSGRSTPKIPRGARKKE</sequence>
<protein>
    <submittedName>
        <fullName evidence="2">Uncharacterized protein</fullName>
    </submittedName>
</protein>
<gene>
    <name evidence="2" type="ORF">E2C01_006668</name>
</gene>
<proteinExistence type="predicted"/>
<name>A0A5B7CWX3_PORTR</name>